<dbReference type="GO" id="GO:0003676">
    <property type="term" value="F:nucleic acid binding"/>
    <property type="evidence" value="ECO:0007669"/>
    <property type="project" value="InterPro"/>
</dbReference>
<dbReference type="SMART" id="SM00863">
    <property type="entry name" value="tRNA_SAD"/>
    <property type="match status" value="1"/>
</dbReference>
<evidence type="ECO:0000256" key="2">
    <source>
        <dbReference type="ARBA" id="ARBA00004496"/>
    </source>
</evidence>
<keyword evidence="6" id="KW-1185">Reference proteome</keyword>
<comment type="caution">
    <text evidence="5">The sequence shown here is derived from an EMBL/GenBank/DDBJ whole genome shotgun (WGS) entry which is preliminary data.</text>
</comment>
<comment type="similarity">
    <text evidence="3">Belongs to the class-II aminoacyl-tRNA synthetase family. Alax-L subfamily.</text>
</comment>
<sequence>MASPARTLARYQHDASLRELSASITAWHPLTTIPEPDRALFKPVLDNNKNNTACAAVAVALSETIFHPQGGGQPSDRGTITSRSDPALRLEVSLVRKLPSGQILHAGSLAGGEACSRPNPDTTQLFEPGHPVLLRLDSAARDHHSRLHTAGHLIGLAVRAVEARGLIGPVTELKANHAPGSAWVEFGGSIASELKADIQAKVDEYVAADLAVAVRWWDAATVGEKCRSGLDGVADLPEGENLFRVVEVVGLGAYPCGGTHLPSTRDVGRVVVRRVSRAKGRSKVSYEVEPGKWE</sequence>
<comment type="subcellular location">
    <subcellularLocation>
        <location evidence="2">Cytoplasm</location>
    </subcellularLocation>
</comment>
<dbReference type="Gene3D" id="2.40.30.130">
    <property type="match status" value="1"/>
</dbReference>
<comment type="cofactor">
    <cofactor evidence="1">
        <name>Zn(2+)</name>
        <dbReference type="ChEBI" id="CHEBI:29105"/>
    </cofactor>
</comment>
<dbReference type="Proteomes" id="UP001174691">
    <property type="component" value="Unassembled WGS sequence"/>
</dbReference>
<dbReference type="PANTHER" id="PTHR43462">
    <property type="entry name" value="ALANYL-TRNA EDITING PROTEIN"/>
    <property type="match status" value="1"/>
</dbReference>
<evidence type="ECO:0000256" key="1">
    <source>
        <dbReference type="ARBA" id="ARBA00001947"/>
    </source>
</evidence>
<reference evidence="5" key="1">
    <citation type="submission" date="2022-07" db="EMBL/GenBank/DDBJ databases">
        <title>Fungi with potential for degradation of polypropylene.</title>
        <authorList>
            <person name="Gostincar C."/>
        </authorList>
    </citation>
    <scope>NUCLEOTIDE SEQUENCE</scope>
    <source>
        <strain evidence="5">EXF-13287</strain>
    </source>
</reference>
<feature type="domain" description="Alanyl-transfer RNA synthetases family profile" evidence="4">
    <location>
        <begin position="1"/>
        <end position="272"/>
    </location>
</feature>
<dbReference type="SUPFAM" id="SSF50447">
    <property type="entry name" value="Translation proteins"/>
    <property type="match status" value="1"/>
</dbReference>
<organism evidence="5 6">
    <name type="scientific">Coniochaeta hoffmannii</name>
    <dbReference type="NCBI Taxonomy" id="91930"/>
    <lineage>
        <taxon>Eukaryota</taxon>
        <taxon>Fungi</taxon>
        <taxon>Dikarya</taxon>
        <taxon>Ascomycota</taxon>
        <taxon>Pezizomycotina</taxon>
        <taxon>Sordariomycetes</taxon>
        <taxon>Sordariomycetidae</taxon>
        <taxon>Coniochaetales</taxon>
        <taxon>Coniochaetaceae</taxon>
        <taxon>Coniochaeta</taxon>
    </lineage>
</organism>
<dbReference type="Gene3D" id="3.30.980.10">
    <property type="entry name" value="Threonyl-trna Synthetase, Chain A, domain 2"/>
    <property type="match status" value="1"/>
</dbReference>
<dbReference type="SUPFAM" id="SSF55186">
    <property type="entry name" value="ThrRS/AlaRS common domain"/>
    <property type="match status" value="1"/>
</dbReference>
<evidence type="ECO:0000313" key="5">
    <source>
        <dbReference type="EMBL" id="KAJ9138734.1"/>
    </source>
</evidence>
<evidence type="ECO:0000256" key="3">
    <source>
        <dbReference type="ARBA" id="ARBA00008429"/>
    </source>
</evidence>
<dbReference type="GO" id="GO:0005737">
    <property type="term" value="C:cytoplasm"/>
    <property type="evidence" value="ECO:0007669"/>
    <property type="project" value="UniProtKB-SubCell"/>
</dbReference>
<dbReference type="GO" id="GO:0005524">
    <property type="term" value="F:ATP binding"/>
    <property type="evidence" value="ECO:0007669"/>
    <property type="project" value="InterPro"/>
</dbReference>
<accession>A0AA38R8A0</accession>
<dbReference type="InterPro" id="IPR018165">
    <property type="entry name" value="Ala-tRNA-synth_IIc_core"/>
</dbReference>
<gene>
    <name evidence="5" type="ORF">NKR19_g7750</name>
</gene>
<evidence type="ECO:0000313" key="6">
    <source>
        <dbReference type="Proteomes" id="UP001174691"/>
    </source>
</evidence>
<dbReference type="AlphaFoldDB" id="A0AA38R8A0"/>
<dbReference type="InterPro" id="IPR009000">
    <property type="entry name" value="Transl_B-barrel_sf"/>
</dbReference>
<dbReference type="EMBL" id="JANBVN010000141">
    <property type="protein sequence ID" value="KAJ9138734.1"/>
    <property type="molecule type" value="Genomic_DNA"/>
</dbReference>
<proteinExistence type="inferred from homology"/>
<protein>
    <submittedName>
        <fullName evidence="5">ThrRS/AlaRS common domain-containing protein</fullName>
    </submittedName>
</protein>
<dbReference type="InterPro" id="IPR018163">
    <property type="entry name" value="Thr/Ala-tRNA-synth_IIc_edit"/>
</dbReference>
<dbReference type="GO" id="GO:0004813">
    <property type="term" value="F:alanine-tRNA ligase activity"/>
    <property type="evidence" value="ECO:0007669"/>
    <property type="project" value="InterPro"/>
</dbReference>
<dbReference type="Pfam" id="PF07973">
    <property type="entry name" value="tRNA_SAD"/>
    <property type="match status" value="1"/>
</dbReference>
<name>A0AA38R8A0_9PEZI</name>
<dbReference type="PROSITE" id="PS50860">
    <property type="entry name" value="AA_TRNA_LIGASE_II_ALA"/>
    <property type="match status" value="1"/>
</dbReference>
<dbReference type="PANTHER" id="PTHR43462:SF2">
    <property type="entry name" value="THREONYL AND ALANYL TRNA SYNTHETASE SECOND ADDITIONAL DOMAIN-CONTAINING PROTEIN"/>
    <property type="match status" value="1"/>
</dbReference>
<evidence type="ECO:0000259" key="4">
    <source>
        <dbReference type="PROSITE" id="PS50860"/>
    </source>
</evidence>
<dbReference type="InterPro" id="IPR051335">
    <property type="entry name" value="Alanyl-tRNA_Editing_Enzymes"/>
</dbReference>
<dbReference type="GO" id="GO:0006419">
    <property type="term" value="P:alanyl-tRNA aminoacylation"/>
    <property type="evidence" value="ECO:0007669"/>
    <property type="project" value="InterPro"/>
</dbReference>
<dbReference type="InterPro" id="IPR012947">
    <property type="entry name" value="tRNA_SAD"/>
</dbReference>